<feature type="chain" id="PRO_5020696969" description="Glutathione hydrolase proenzyme" evidence="13">
    <location>
        <begin position="26"/>
        <end position="625"/>
    </location>
</feature>
<evidence type="ECO:0000256" key="10">
    <source>
        <dbReference type="PIRSR" id="PIRSR600101-2"/>
    </source>
</evidence>
<dbReference type="InterPro" id="IPR000101">
    <property type="entry name" value="GGT_peptidase"/>
</dbReference>
<dbReference type="AlphaFoldDB" id="A0A4R5B8N5"/>
<evidence type="ECO:0000313" key="15">
    <source>
        <dbReference type="Proteomes" id="UP000295578"/>
    </source>
</evidence>
<feature type="binding site" evidence="10">
    <location>
        <begin position="483"/>
        <end position="484"/>
    </location>
    <ligand>
        <name>L-glutamate</name>
        <dbReference type="ChEBI" id="CHEBI:29985"/>
    </ligand>
</feature>
<keyword evidence="13" id="KW-0732">Signal</keyword>
<keyword evidence="4 11" id="KW-0808">Transferase</keyword>
<comment type="catalytic activity">
    <reaction evidence="2 11">
        <text>glutathione + H2O = L-cysteinylglycine + L-glutamate</text>
        <dbReference type="Rhea" id="RHEA:28807"/>
        <dbReference type="ChEBI" id="CHEBI:15377"/>
        <dbReference type="ChEBI" id="CHEBI:29985"/>
        <dbReference type="ChEBI" id="CHEBI:57925"/>
        <dbReference type="ChEBI" id="CHEBI:61694"/>
        <dbReference type="EC" id="3.4.19.13"/>
    </reaction>
</comment>
<feature type="signal peptide" evidence="13">
    <location>
        <begin position="1"/>
        <end position="25"/>
    </location>
</feature>
<keyword evidence="5 11" id="KW-0378">Hydrolase</keyword>
<dbReference type="GO" id="GO:0006751">
    <property type="term" value="P:glutathione catabolic process"/>
    <property type="evidence" value="ECO:0007669"/>
    <property type="project" value="UniProtKB-UniRule"/>
</dbReference>
<dbReference type="SUPFAM" id="SSF56235">
    <property type="entry name" value="N-terminal nucleophile aminohydrolases (Ntn hydrolases)"/>
    <property type="match status" value="1"/>
</dbReference>
<keyword evidence="6 11" id="KW-0865">Zymogen</keyword>
<feature type="active site" description="Nucleophile" evidence="9">
    <location>
        <position position="416"/>
    </location>
</feature>
<evidence type="ECO:0000256" key="3">
    <source>
        <dbReference type="ARBA" id="ARBA00009381"/>
    </source>
</evidence>
<dbReference type="InterPro" id="IPR043137">
    <property type="entry name" value="GGT_ssub_C"/>
</dbReference>
<evidence type="ECO:0000313" key="14">
    <source>
        <dbReference type="EMBL" id="TDD79692.1"/>
    </source>
</evidence>
<comment type="catalytic activity">
    <reaction evidence="1 11">
        <text>an S-substituted glutathione + H2O = an S-substituted L-cysteinylglycine + L-glutamate</text>
        <dbReference type="Rhea" id="RHEA:59468"/>
        <dbReference type="ChEBI" id="CHEBI:15377"/>
        <dbReference type="ChEBI" id="CHEBI:29985"/>
        <dbReference type="ChEBI" id="CHEBI:90779"/>
        <dbReference type="ChEBI" id="CHEBI:143103"/>
        <dbReference type="EC" id="3.4.19.13"/>
    </reaction>
</comment>
<evidence type="ECO:0000256" key="8">
    <source>
        <dbReference type="ARBA" id="ARBA00047417"/>
    </source>
</evidence>
<feature type="binding site" evidence="10">
    <location>
        <position position="458"/>
    </location>
    <ligand>
        <name>L-glutamate</name>
        <dbReference type="ChEBI" id="CHEBI:29985"/>
    </ligand>
</feature>
<keyword evidence="11" id="KW-0317">Glutathione biosynthesis</keyword>
<dbReference type="InterPro" id="IPR029055">
    <property type="entry name" value="Ntn_hydrolases_N"/>
</dbReference>
<evidence type="ECO:0000256" key="5">
    <source>
        <dbReference type="ARBA" id="ARBA00022801"/>
    </source>
</evidence>
<dbReference type="InterPro" id="IPR051792">
    <property type="entry name" value="GGT_bact"/>
</dbReference>
<dbReference type="NCBIfam" id="TIGR00066">
    <property type="entry name" value="g_glut_trans"/>
    <property type="match status" value="1"/>
</dbReference>
<evidence type="ECO:0000256" key="12">
    <source>
        <dbReference type="SAM" id="MobiDB-lite"/>
    </source>
</evidence>
<dbReference type="Gene3D" id="3.60.20.40">
    <property type="match status" value="1"/>
</dbReference>
<comment type="similarity">
    <text evidence="3 11">Belongs to the gamma-glutamyltransferase family.</text>
</comment>
<protein>
    <recommendedName>
        <fullName evidence="11">Glutathione hydrolase proenzyme</fullName>
        <ecNumber evidence="11">2.3.2.2</ecNumber>
        <ecNumber evidence="11">3.4.19.13</ecNumber>
    </recommendedName>
    <component>
        <recommendedName>
            <fullName evidence="11">Glutathione hydrolase large chain</fullName>
        </recommendedName>
    </component>
    <component>
        <recommendedName>
            <fullName evidence="11">Glutathione hydrolase small chain</fullName>
        </recommendedName>
    </component>
</protein>
<evidence type="ECO:0000256" key="1">
    <source>
        <dbReference type="ARBA" id="ARBA00001049"/>
    </source>
</evidence>
<dbReference type="EC" id="2.3.2.2" evidence="11"/>
<dbReference type="PANTHER" id="PTHR43199">
    <property type="entry name" value="GLUTATHIONE HYDROLASE"/>
    <property type="match status" value="1"/>
</dbReference>
<name>A0A4R5B8N5_9ACTN</name>
<dbReference type="UniPathway" id="UPA00204"/>
<accession>A0A4R5B8N5</accession>
<comment type="catalytic activity">
    <reaction evidence="8 11">
        <text>an N-terminal (5-L-glutamyl)-[peptide] + an alpha-amino acid = 5-L-glutamyl amino acid + an N-terminal L-alpha-aminoacyl-[peptide]</text>
        <dbReference type="Rhea" id="RHEA:23904"/>
        <dbReference type="Rhea" id="RHEA-COMP:9780"/>
        <dbReference type="Rhea" id="RHEA-COMP:9795"/>
        <dbReference type="ChEBI" id="CHEBI:77644"/>
        <dbReference type="ChEBI" id="CHEBI:78597"/>
        <dbReference type="ChEBI" id="CHEBI:78599"/>
        <dbReference type="ChEBI" id="CHEBI:78608"/>
        <dbReference type="EC" id="2.3.2.2"/>
    </reaction>
</comment>
<dbReference type="PANTHER" id="PTHR43199:SF1">
    <property type="entry name" value="GLUTATHIONE HYDROLASE PROENZYME"/>
    <property type="match status" value="1"/>
</dbReference>
<evidence type="ECO:0000256" key="6">
    <source>
        <dbReference type="ARBA" id="ARBA00023145"/>
    </source>
</evidence>
<comment type="pathway">
    <text evidence="11">Sulfur metabolism; glutathione metabolism.</text>
</comment>
<keyword evidence="15" id="KW-1185">Reference proteome</keyword>
<feature type="binding site" evidence="10">
    <location>
        <position position="114"/>
    </location>
    <ligand>
        <name>L-glutamate</name>
        <dbReference type="ChEBI" id="CHEBI:29985"/>
    </ligand>
</feature>
<dbReference type="EC" id="3.4.19.13" evidence="11"/>
<dbReference type="Pfam" id="PF01019">
    <property type="entry name" value="G_glu_transpept"/>
    <property type="match status" value="1"/>
</dbReference>
<sequence>MRRRTAAVAAITVGASLLVPAAAGASPVPVPGRPKPPVKQPVATGYGGAVSTVDLDASRTALDVLKRGGNAMDAAVAAAATLGVTEPYVSAIGGGGYITYYDARTRRVYSLDGREFAPKGMKQDAFIDPATGKPLPFDQAVTSGLSVGVPGTLAQWDLALRRFGSRDLGALLRPAIKVADKGFVVDKEFHDQTAVNEERFRDIVPTRELFLPGGKVPAVGSVFRNPDLADTYRQLARRGTDWFYEGGLGREIARTVAKPPVDPKAARDVRPGLMERGDLAAYKAVTRKPTHVPYRGTDVYGMPPSSSGGSTVGEALDILGNFRLDPRDPVTALHYYLEASKLAYADRGRYVGDADKVDVPLDELLSAGFARERACLIKPDQAATAPVAPGSPDGSYEPCVPPGTQTRALAFEGPQTTHLNVADKWGNVVAYTLSIEQFGGSGITVPGRGFLLNNELTDFSFQPPAPGQAPDPNLPGPHKRPRSSMAPTLVLKDGRPTLAVGTPGGSTIITTVLQILMNRLDLGMDLPTALDAPRATQRNTPQVFAEQAFIDTYGRDLAARGHRLELFPGPPAGVIGAATGLELLRPGLVQAVAEPARRGGGSALVVHPARSVVGGRPPTPPGTAR</sequence>
<comment type="caution">
    <text evidence="14">The sequence shown here is derived from an EMBL/GenBank/DDBJ whole genome shotgun (WGS) entry which is preliminary data.</text>
</comment>
<dbReference type="RefSeq" id="WP_132199463.1">
    <property type="nucleotide sequence ID" value="NZ_SMKY01000106.1"/>
</dbReference>
<dbReference type="OrthoDB" id="9781342at2"/>
<evidence type="ECO:0000256" key="4">
    <source>
        <dbReference type="ARBA" id="ARBA00022679"/>
    </source>
</evidence>
<feature type="binding site" evidence="10">
    <location>
        <position position="505"/>
    </location>
    <ligand>
        <name>L-glutamate</name>
        <dbReference type="ChEBI" id="CHEBI:29985"/>
    </ligand>
</feature>
<reference evidence="14 15" key="1">
    <citation type="submission" date="2019-03" db="EMBL/GenBank/DDBJ databases">
        <title>Draft genome sequences of novel Actinobacteria.</title>
        <authorList>
            <person name="Sahin N."/>
            <person name="Ay H."/>
            <person name="Saygin H."/>
        </authorList>
    </citation>
    <scope>NUCLEOTIDE SEQUENCE [LARGE SCALE GENOMIC DNA]</scope>
    <source>
        <strain evidence="14 15">DSM 45941</strain>
    </source>
</reference>
<dbReference type="EMBL" id="SMKY01000106">
    <property type="protein sequence ID" value="TDD79692.1"/>
    <property type="molecule type" value="Genomic_DNA"/>
</dbReference>
<evidence type="ECO:0000256" key="13">
    <source>
        <dbReference type="SAM" id="SignalP"/>
    </source>
</evidence>
<gene>
    <name evidence="14" type="primary">ggt</name>
    <name evidence="14" type="ORF">E1293_22600</name>
</gene>
<feature type="compositionally biased region" description="Pro residues" evidence="12">
    <location>
        <begin position="463"/>
        <end position="475"/>
    </location>
</feature>
<dbReference type="Gene3D" id="1.10.246.130">
    <property type="match status" value="1"/>
</dbReference>
<evidence type="ECO:0000256" key="9">
    <source>
        <dbReference type="PIRSR" id="PIRSR600101-1"/>
    </source>
</evidence>
<feature type="region of interest" description="Disordered" evidence="12">
    <location>
        <begin position="459"/>
        <end position="485"/>
    </location>
</feature>
<dbReference type="GO" id="GO:0103068">
    <property type="term" value="F:leukotriene C4 gamma-glutamyl transferase activity"/>
    <property type="evidence" value="ECO:0007669"/>
    <property type="project" value="UniProtKB-EC"/>
</dbReference>
<evidence type="ECO:0000256" key="11">
    <source>
        <dbReference type="RuleBase" id="RU368036"/>
    </source>
</evidence>
<dbReference type="PRINTS" id="PR01210">
    <property type="entry name" value="GGTRANSPTASE"/>
</dbReference>
<dbReference type="GO" id="GO:0036374">
    <property type="term" value="F:glutathione hydrolase activity"/>
    <property type="evidence" value="ECO:0007669"/>
    <property type="project" value="UniProtKB-UniRule"/>
</dbReference>
<dbReference type="GO" id="GO:0006750">
    <property type="term" value="P:glutathione biosynthetic process"/>
    <property type="evidence" value="ECO:0007669"/>
    <property type="project" value="UniProtKB-KW"/>
</dbReference>
<dbReference type="InterPro" id="IPR043138">
    <property type="entry name" value="GGT_lsub"/>
</dbReference>
<dbReference type="Proteomes" id="UP000295578">
    <property type="component" value="Unassembled WGS sequence"/>
</dbReference>
<comment type="PTM">
    <text evidence="11">Cleaved by autocatalysis into a large and a small subunit.</text>
</comment>
<organism evidence="14 15">
    <name type="scientific">Actinomadura darangshiensis</name>
    <dbReference type="NCBI Taxonomy" id="705336"/>
    <lineage>
        <taxon>Bacteria</taxon>
        <taxon>Bacillati</taxon>
        <taxon>Actinomycetota</taxon>
        <taxon>Actinomycetes</taxon>
        <taxon>Streptosporangiales</taxon>
        <taxon>Thermomonosporaceae</taxon>
        <taxon>Actinomadura</taxon>
    </lineage>
</organism>
<keyword evidence="7 11" id="KW-0012">Acyltransferase</keyword>
<evidence type="ECO:0000256" key="7">
    <source>
        <dbReference type="ARBA" id="ARBA00023315"/>
    </source>
</evidence>
<proteinExistence type="inferred from homology"/>
<evidence type="ECO:0000256" key="2">
    <source>
        <dbReference type="ARBA" id="ARBA00001089"/>
    </source>
</evidence>
<comment type="subunit">
    <text evidence="11">This enzyme consists of two polypeptide chains, which are synthesized in precursor form from a single polypeptide.</text>
</comment>